<dbReference type="RefSeq" id="WP_179753752.1">
    <property type="nucleotide sequence ID" value="NZ_JACCBU010000001.1"/>
</dbReference>
<reference evidence="3 4" key="1">
    <citation type="submission" date="2020-07" db="EMBL/GenBank/DDBJ databases">
        <title>Sequencing the genomes of 1000 actinobacteria strains.</title>
        <authorList>
            <person name="Klenk H.-P."/>
        </authorList>
    </citation>
    <scope>NUCLEOTIDE SEQUENCE [LARGE SCALE GENOMIC DNA]</scope>
    <source>
        <strain evidence="3 4">DSM 22083</strain>
    </source>
</reference>
<feature type="signal peptide" evidence="1">
    <location>
        <begin position="1"/>
        <end position="30"/>
    </location>
</feature>
<dbReference type="EMBL" id="JACCBU010000001">
    <property type="protein sequence ID" value="NYE72745.1"/>
    <property type="molecule type" value="Genomic_DNA"/>
</dbReference>
<dbReference type="Proteomes" id="UP000569914">
    <property type="component" value="Unassembled WGS sequence"/>
</dbReference>
<feature type="domain" description="Phage tail lysozyme" evidence="2">
    <location>
        <begin position="52"/>
        <end position="190"/>
    </location>
</feature>
<name>A0A7Y9I9U5_9ACTN</name>
<feature type="chain" id="PRO_5038712422" description="Phage tail lysozyme domain-containing protein" evidence="1">
    <location>
        <begin position="31"/>
        <end position="191"/>
    </location>
</feature>
<protein>
    <recommendedName>
        <fullName evidence="2">Phage tail lysozyme domain-containing protein</fullName>
    </recommendedName>
</protein>
<comment type="caution">
    <text evidence="3">The sequence shown here is derived from an EMBL/GenBank/DDBJ whole genome shotgun (WGS) entry which is preliminary data.</text>
</comment>
<keyword evidence="1" id="KW-0732">Signal</keyword>
<keyword evidence="4" id="KW-1185">Reference proteome</keyword>
<organism evidence="3 4">
    <name type="scientific">Microlunatus parietis</name>
    <dbReference type="NCBI Taxonomy" id="682979"/>
    <lineage>
        <taxon>Bacteria</taxon>
        <taxon>Bacillati</taxon>
        <taxon>Actinomycetota</taxon>
        <taxon>Actinomycetes</taxon>
        <taxon>Propionibacteriales</taxon>
        <taxon>Propionibacteriaceae</taxon>
        <taxon>Microlunatus</taxon>
    </lineage>
</organism>
<dbReference type="Gene3D" id="1.10.530.10">
    <property type="match status" value="1"/>
</dbReference>
<dbReference type="AlphaFoldDB" id="A0A7Y9I9U5"/>
<accession>A0A7Y9I9U5</accession>
<evidence type="ECO:0000313" key="4">
    <source>
        <dbReference type="Proteomes" id="UP000569914"/>
    </source>
</evidence>
<evidence type="ECO:0000256" key="1">
    <source>
        <dbReference type="SAM" id="SignalP"/>
    </source>
</evidence>
<dbReference type="InterPro" id="IPR041219">
    <property type="entry name" value="Phage_lysozyme2"/>
</dbReference>
<dbReference type="Pfam" id="PF18013">
    <property type="entry name" value="Phage_lysozyme2"/>
    <property type="match status" value="1"/>
</dbReference>
<evidence type="ECO:0000313" key="3">
    <source>
        <dbReference type="EMBL" id="NYE72745.1"/>
    </source>
</evidence>
<sequence>MFSERRVNFRFRSLAVAGAFVLALIGTALAAPAATAQPREVPAAAAGVIRANEEVAFNYFVGKGLTPIQAAGVVGNLDQESYMDPTIHQIGGGPGRGLAQWSAGGRWDTYPGDNLVEFANNAGVDRYGLQVQLDFIWYELTEFSYYGLAQLRAATTIEAAVIAFQDKFEGCGTCHTDRRIAYAQDAYNLYT</sequence>
<evidence type="ECO:0000259" key="2">
    <source>
        <dbReference type="Pfam" id="PF18013"/>
    </source>
</evidence>
<gene>
    <name evidence="3" type="ORF">BKA15_004074</name>
</gene>
<proteinExistence type="predicted"/>